<dbReference type="RefSeq" id="WP_172462686.1">
    <property type="nucleotide sequence ID" value="NZ_BKAK01000136.1"/>
</dbReference>
<dbReference type="GeneID" id="66347077"/>
<dbReference type="Gene3D" id="3.40.50.410">
    <property type="entry name" value="von Willebrand factor, type A domain"/>
    <property type="match status" value="2"/>
</dbReference>
<dbReference type="SMART" id="SM00327">
    <property type="entry name" value="VWA"/>
    <property type="match status" value="2"/>
</dbReference>
<evidence type="ECO:0000313" key="3">
    <source>
        <dbReference type="Proteomes" id="UP000679373"/>
    </source>
</evidence>
<protein>
    <submittedName>
        <fullName evidence="2">VWA domain-containing protein</fullName>
    </submittedName>
</protein>
<keyword evidence="3" id="KW-1185">Reference proteome</keyword>
<evidence type="ECO:0000313" key="2">
    <source>
        <dbReference type="EMBL" id="QUN34396.1"/>
    </source>
</evidence>
<gene>
    <name evidence="2" type="ORF">KEC93_21100</name>
</gene>
<name>A0AB74VD84_CLOBE</name>
<dbReference type="PROSITE" id="PS50234">
    <property type="entry name" value="VWFA"/>
    <property type="match status" value="2"/>
</dbReference>
<evidence type="ECO:0000259" key="1">
    <source>
        <dbReference type="PROSITE" id="PS50234"/>
    </source>
</evidence>
<accession>A0AB74VD84</accession>
<sequence>MSLIKKKKLYNLLIIVLTLAITIVTNVSSVNATGEKPNLTITYEKTNKTTSTDVSGKVNEEIEVTYKVTPDPLALGDINVITDKEIVLVLDTSGSMSQAISGSTSRIAALRTAANNFIDKFKNETNVKIGIATYSTKANYDNNSIGLTSSTQVTTLKNKINNLRADGGTNIGDGIRYGLNMLNSGNSTAKKYIILMSDGEPTFYMYKNKYKIVQEWTWSLSRGWYLEDKKVSDGWEYYTDLQDDGSQQVGGPGNSDDSQENCFNYASIMATKIKENNYSSYQIAYSSGSSANKMLALSQSAGGKYFSALDATAIDQVYSQIADQIKSAYVVEGVKFNFTLPSNIEYTGSTAELTIDGKNYTRQLPNISYRLDTSTTPNRYIADPFYISFKFKASKSGSYTSLGSDWAVTYKGVDGSTITKSIPTFNYTVSNLDIGFDLTRNITGYSGQTQLGQTLQMNYSISPKNISVTNTRKKKQVVLLVDSSYSQKDNIRNFLSKFNSITDVSFSLVTYDTGAVLANFGTETQPNYFVGATNSTLLSKINSITNSTGSNLGEGLRKALFALNNTQDVNRRIVIFGENNPNYYSYTKAEDGTVDYYEELDNNMGSLTEGQVNALTYGTDVTKSEEYAKLITQKIVDTKNLAISVISSGDDTNDDVLKEVSSIASTEFNKLSAGEDITKLSNVINSDLIISARVYEVLPGGINFEGSANTLNRGIKIFYNYDNTNKCYVGIPVGVSVNMIPNQVGSFNLNNSKLYYTDIEGIELNKSFSDLVLNIGSSYDIKQGMFFKQQSDKGSLGLGESYITNYNSQDRAIGINSSLGMGALIKTNGQSTTVSIDVNSSNLSDINISNISTIVYKVNKDNTLTSISLTPTITNNGKIATLTFSIPVGTLEETYYLINYNYRIGTTLTEEEFNSKYADGLPIYNKCYIGTSKSDTYNYSIVGLPDLF</sequence>
<dbReference type="PANTHER" id="PTHR10579:SF43">
    <property type="entry name" value="ZINC FINGER (C3HC4-TYPE RING FINGER) FAMILY PROTEIN"/>
    <property type="match status" value="1"/>
</dbReference>
<proteinExistence type="predicted"/>
<feature type="domain" description="VWFA" evidence="1">
    <location>
        <begin position="85"/>
        <end position="321"/>
    </location>
</feature>
<dbReference type="Pfam" id="PF13519">
    <property type="entry name" value="VWA_2"/>
    <property type="match status" value="1"/>
</dbReference>
<dbReference type="SUPFAM" id="SSF53300">
    <property type="entry name" value="vWA-like"/>
    <property type="match status" value="2"/>
</dbReference>
<dbReference type="CDD" id="cd00198">
    <property type="entry name" value="vWFA"/>
    <property type="match status" value="2"/>
</dbReference>
<dbReference type="Proteomes" id="UP000679373">
    <property type="component" value="Chromosome"/>
</dbReference>
<dbReference type="EMBL" id="CP073653">
    <property type="protein sequence ID" value="QUN34396.1"/>
    <property type="molecule type" value="Genomic_DNA"/>
</dbReference>
<dbReference type="InterPro" id="IPR002035">
    <property type="entry name" value="VWF_A"/>
</dbReference>
<dbReference type="InterPro" id="IPR036465">
    <property type="entry name" value="vWFA_dom_sf"/>
</dbReference>
<dbReference type="AlphaFoldDB" id="A0AB74VD84"/>
<reference evidence="2" key="1">
    <citation type="submission" date="2021-04" db="EMBL/GenBank/DDBJ databases">
        <title>Complete genome sequence of the type strain Clostridium beijerinckii NRRL B-598.</title>
        <authorList>
            <person name="Sedlar K."/>
            <person name="Branska B."/>
            <person name="Bezdicek M."/>
            <person name="Nykrynova M."/>
            <person name="Lengerova M."/>
            <person name="Skutkova H."/>
            <person name="Patakova P."/>
        </authorList>
    </citation>
    <scope>NUCLEOTIDE SEQUENCE</scope>
    <source>
        <strain evidence="2">DSM 791</strain>
    </source>
</reference>
<dbReference type="InterPro" id="IPR051266">
    <property type="entry name" value="CLCR"/>
</dbReference>
<feature type="domain" description="VWFA" evidence="1">
    <location>
        <begin position="476"/>
        <end position="688"/>
    </location>
</feature>
<organism evidence="2 3">
    <name type="scientific">Clostridium beijerinckii</name>
    <name type="common">Clostridium MP</name>
    <dbReference type="NCBI Taxonomy" id="1520"/>
    <lineage>
        <taxon>Bacteria</taxon>
        <taxon>Bacillati</taxon>
        <taxon>Bacillota</taxon>
        <taxon>Clostridia</taxon>
        <taxon>Eubacteriales</taxon>
        <taxon>Clostridiaceae</taxon>
        <taxon>Clostridium</taxon>
    </lineage>
</organism>
<dbReference type="PANTHER" id="PTHR10579">
    <property type="entry name" value="CALCIUM-ACTIVATED CHLORIDE CHANNEL REGULATOR"/>
    <property type="match status" value="1"/>
</dbReference>